<evidence type="ECO:0000313" key="6">
    <source>
        <dbReference type="Proteomes" id="UP000051521"/>
    </source>
</evidence>
<protein>
    <submittedName>
        <fullName evidence="3">Surface layer protein</fullName>
    </submittedName>
</protein>
<evidence type="ECO:0000259" key="2">
    <source>
        <dbReference type="Pfam" id="PF03217"/>
    </source>
</evidence>
<dbReference type="Proteomes" id="UP000051521">
    <property type="component" value="Unassembled WGS sequence"/>
</dbReference>
<accession>I7K1K2</accession>
<reference evidence="3 5" key="1">
    <citation type="submission" date="2012-06" db="EMBL/GenBank/DDBJ databases">
        <title>Draft genome sequence of Lactobacillus gigeriorum CRBIP 24.85T, isolated from chicken crop.</title>
        <authorList>
            <person name="Cousin S."/>
            <person name="Ma L."/>
            <person name="Creno S."/>
            <person name="Clermont D."/>
            <person name="Loux V."/>
            <person name="Bizet C."/>
            <person name="Bouchier C."/>
        </authorList>
    </citation>
    <scope>NUCLEOTIDE SEQUENCE [LARGE SCALE GENOMIC DNA]</scope>
    <source>
        <strain evidence="5">CRBIP 24.85T</strain>
        <strain evidence="3">Type strain: CRBIP 24.85</strain>
    </source>
</reference>
<feature type="region of interest" description="Disordered" evidence="1">
    <location>
        <begin position="55"/>
        <end position="81"/>
    </location>
</feature>
<reference evidence="4 6" key="2">
    <citation type="journal article" date="2015" name="Genome Announc.">
        <title>Expanding the biotechnology potential of lactobacilli through comparative genomics of 213 strains and associated genera.</title>
        <authorList>
            <person name="Sun Z."/>
            <person name="Harris H.M."/>
            <person name="McCann A."/>
            <person name="Guo C."/>
            <person name="Argimon S."/>
            <person name="Zhang W."/>
            <person name="Yang X."/>
            <person name="Jeffery I.B."/>
            <person name="Cooney J.C."/>
            <person name="Kagawa T.F."/>
            <person name="Liu W."/>
            <person name="Song Y."/>
            <person name="Salvetti E."/>
            <person name="Wrobel A."/>
            <person name="Rasinkangas P."/>
            <person name="Parkhill J."/>
            <person name="Rea M.C."/>
            <person name="O'Sullivan O."/>
            <person name="Ritari J."/>
            <person name="Douillard F.P."/>
            <person name="Paul Ross R."/>
            <person name="Yang R."/>
            <person name="Briner A.E."/>
            <person name="Felis G.E."/>
            <person name="de Vos W.M."/>
            <person name="Barrangou R."/>
            <person name="Klaenhammer T.R."/>
            <person name="Caufield P.W."/>
            <person name="Cui Y."/>
            <person name="Zhang H."/>
            <person name="O'Toole P.W."/>
        </authorList>
    </citation>
    <scope>NUCLEOTIDE SEQUENCE [LARGE SCALE GENOMIC DNA]</scope>
    <source>
        <strain evidence="4 6">DSM 23908</strain>
    </source>
</reference>
<proteinExistence type="predicted"/>
<name>I7K1K2_9LACO</name>
<evidence type="ECO:0000256" key="1">
    <source>
        <dbReference type="SAM" id="MobiDB-lite"/>
    </source>
</evidence>
<evidence type="ECO:0000313" key="4">
    <source>
        <dbReference type="EMBL" id="KRN08969.1"/>
    </source>
</evidence>
<comment type="caution">
    <text evidence="3">The sequence shown here is derived from an EMBL/GenBank/DDBJ whole genome shotgun (WGS) entry which is preliminary data.</text>
</comment>
<feature type="domain" description="S-layer protein C-terminal" evidence="2">
    <location>
        <begin position="3"/>
        <end position="39"/>
    </location>
</feature>
<feature type="compositionally biased region" description="Low complexity" evidence="1">
    <location>
        <begin position="55"/>
        <end position="79"/>
    </location>
</feature>
<dbReference type="EMBL" id="AYZO01000059">
    <property type="protein sequence ID" value="KRN08969.1"/>
    <property type="molecule type" value="Genomic_DNA"/>
</dbReference>
<evidence type="ECO:0000313" key="5">
    <source>
        <dbReference type="Proteomes" id="UP000009326"/>
    </source>
</evidence>
<gene>
    <name evidence="3" type="ORF">BN52_05105</name>
    <name evidence="4" type="ORF">FC38_GL001581</name>
</gene>
<dbReference type="EMBL" id="CAKC01000069">
    <property type="protein sequence ID" value="CCI87495.1"/>
    <property type="molecule type" value="Genomic_DNA"/>
</dbReference>
<sequence length="288" mass="32717">MNRWKLYKGETVTTYGGSYKFKNGKRYFRIAGPRKQYIKSYNLGPVIKVNTVQGPTTVTTNTKPTTNTNNTSSNSVPPMSKDETTVTVLRNGIPLLVEVPGKDKVQPSGKYAKNGEKFTVDYLEQGIRAGTGEDGDDDWEQAIYHIKGTDYWILNLFVNAAKKMPVHNYTLANRYSLIRFTKATDLYNTNGTPQNIKLAKNSEEWKVDKLLYIWVPSENKAEEFYHLAPVRYWQNVIRLSNNGQYTKDYMPLKADNYVKASDVKFVENSVKITPSNTPEEAQAAALKK</sequence>
<dbReference type="Pfam" id="PF03217">
    <property type="entry name" value="SlpA"/>
    <property type="match status" value="1"/>
</dbReference>
<keyword evidence="6" id="KW-1185">Reference proteome</keyword>
<dbReference type="PATRIC" id="fig|1423751.3.peg.1634"/>
<dbReference type="AlphaFoldDB" id="I7K1K2"/>
<dbReference type="Proteomes" id="UP000009326">
    <property type="component" value="Unassembled WGS sequence"/>
</dbReference>
<evidence type="ECO:0000313" key="3">
    <source>
        <dbReference type="EMBL" id="CCI87495.1"/>
    </source>
</evidence>
<organism evidence="3 5">
    <name type="scientific">Lactobacillus gigeriorum DSM 23908 = CRBIP 24.85</name>
    <dbReference type="NCBI Taxonomy" id="1423751"/>
    <lineage>
        <taxon>Bacteria</taxon>
        <taxon>Bacillati</taxon>
        <taxon>Bacillota</taxon>
        <taxon>Bacilli</taxon>
        <taxon>Lactobacillales</taxon>
        <taxon>Lactobacillaceae</taxon>
        <taxon>Lactobacillus</taxon>
    </lineage>
</organism>
<dbReference type="InterPro" id="IPR024968">
    <property type="entry name" value="SlpA_C_lactobacillus"/>
</dbReference>